<dbReference type="EMBL" id="CP107906">
    <property type="protein sequence ID" value="WUG96698.1"/>
    <property type="molecule type" value="Genomic_DNA"/>
</dbReference>
<dbReference type="InterPro" id="IPR002477">
    <property type="entry name" value="Peptidoglycan-bd-like"/>
</dbReference>
<dbReference type="Pfam" id="PF08924">
    <property type="entry name" value="Rv2525c_GlyHyd-like"/>
    <property type="match status" value="1"/>
</dbReference>
<evidence type="ECO:0000313" key="3">
    <source>
        <dbReference type="EMBL" id="WUG96698.1"/>
    </source>
</evidence>
<evidence type="ECO:0000313" key="4">
    <source>
        <dbReference type="Proteomes" id="UP001341259"/>
    </source>
</evidence>
<dbReference type="SUPFAM" id="SSF51445">
    <property type="entry name" value="(Trans)glycosidases"/>
    <property type="match status" value="1"/>
</dbReference>
<dbReference type="RefSeq" id="WP_328342987.1">
    <property type="nucleotide sequence ID" value="NZ_CP107906.1"/>
</dbReference>
<dbReference type="CDD" id="cd06418">
    <property type="entry name" value="GH25_BacA-like"/>
    <property type="match status" value="1"/>
</dbReference>
<sequence>MADEMVRRAQTFINATYDDGAKLGISRLVENGETGWTVMFALTRALQYELGISGLSDNFGPGTLSTLQSKYPRIGASGVPANIIRIVQAGLYCKGYDGGEIDGKYNDRVRDSVIKLKKDMGVDFAYPGSEVVPKVFKGLLNMDPYVTVNNGSARIRAVQQWMNGEFINRRDFFIIACDGHHSRTVAQAMLYAVQYTIGMADGVANGVFGPGTQAGLKEHTLSVGSSGTWVQLFTAGMLLNQRSVSFGGTFTAAHADAVRSFQSFVKLPVTGKGDFSTWASLLVSYGDQTRKGSACDGVTRITPDRAKALKAEGITVVGRYLTNPIPGGGKVPEKEIQTGELQTIADQGLRCFPIYQTFGRGAEDFSYPLGRAAGQAAINAALDHGFKPGARIFFAVDFDAYDYEVTDNVLPHFKGIEDAMRDDGDRYSVGVYGPRNVCTRVSEAGHASASFVSDMSSGFSGNFGYPLPENWAYDQIVTKTVGSGSGSINIDVNIASGRDTGQGSFNPPRGVKQDTLLHPDVLGAMQTDVGKYMESLGFPLDGGTRSWQHWKCFERTVTAHDELITNLSRKYNMRKALIQTSAYWEMRHITPQDEAAWLAVITAFNTTGKYIRETSTGIAKQRAGTLIGAWNHARDQGYSTDQPRRDASKDQDKYNAWKQAYDSETFALTSVAIIHLWDIDGKPGGDDDSPALRKPTLGYTDTEIYEVLRRYQGPGEPAMTEAKKRMGLYYVMEKYNSISRNY</sequence>
<name>A0ABZ1NY44_STRVL</name>
<evidence type="ECO:0000259" key="2">
    <source>
        <dbReference type="Pfam" id="PF08924"/>
    </source>
</evidence>
<proteinExistence type="predicted"/>
<reference evidence="3 4" key="1">
    <citation type="submission" date="2022-10" db="EMBL/GenBank/DDBJ databases">
        <title>The complete genomes of actinobacterial strains from the NBC collection.</title>
        <authorList>
            <person name="Joergensen T.S."/>
            <person name="Alvarez Arevalo M."/>
            <person name="Sterndorff E.B."/>
            <person name="Faurdal D."/>
            <person name="Vuksanovic O."/>
            <person name="Mourched A.-S."/>
            <person name="Charusanti P."/>
            <person name="Shaw S."/>
            <person name="Blin K."/>
            <person name="Weber T."/>
        </authorList>
    </citation>
    <scope>NUCLEOTIDE SEQUENCE [LARGE SCALE GENOMIC DNA]</scope>
    <source>
        <strain evidence="3 4">NBC_00456</strain>
    </source>
</reference>
<accession>A0ABZ1NY44</accession>
<organism evidence="3 4">
    <name type="scientific">Streptomyces violaceus</name>
    <name type="common">Streptomyces venezuelae</name>
    <dbReference type="NCBI Taxonomy" id="1936"/>
    <lineage>
        <taxon>Bacteria</taxon>
        <taxon>Bacillati</taxon>
        <taxon>Actinomycetota</taxon>
        <taxon>Actinomycetes</taxon>
        <taxon>Kitasatosporales</taxon>
        <taxon>Streptomycetaceae</taxon>
        <taxon>Streptomyces</taxon>
    </lineage>
</organism>
<feature type="domain" description="Peptidoglycan binding-like" evidence="1">
    <location>
        <begin position="245"/>
        <end position="281"/>
    </location>
</feature>
<dbReference type="InterPro" id="IPR017853">
    <property type="entry name" value="GH"/>
</dbReference>
<protein>
    <submittedName>
        <fullName evidence="3">DUF1906 domain-containing protein</fullName>
    </submittedName>
</protein>
<gene>
    <name evidence="3" type="ORF">OHB29_28900</name>
</gene>
<dbReference type="Gene3D" id="3.20.20.80">
    <property type="entry name" value="Glycosidases"/>
    <property type="match status" value="1"/>
</dbReference>
<evidence type="ECO:0000259" key="1">
    <source>
        <dbReference type="Pfam" id="PF01471"/>
    </source>
</evidence>
<dbReference type="SUPFAM" id="SSF47090">
    <property type="entry name" value="PGBD-like"/>
    <property type="match status" value="1"/>
</dbReference>
<keyword evidence="4" id="KW-1185">Reference proteome</keyword>
<dbReference type="InterPro" id="IPR036365">
    <property type="entry name" value="PGBD-like_sf"/>
</dbReference>
<dbReference type="Pfam" id="PF01471">
    <property type="entry name" value="PG_binding_1"/>
    <property type="match status" value="1"/>
</dbReference>
<dbReference type="InterPro" id="IPR015020">
    <property type="entry name" value="Rv2525c-like_Glyco_Hydro-like"/>
</dbReference>
<dbReference type="Proteomes" id="UP001341259">
    <property type="component" value="Chromosome"/>
</dbReference>
<feature type="domain" description="Rv2525c-like glycoside hydrolase-like" evidence="2">
    <location>
        <begin position="307"/>
        <end position="494"/>
    </location>
</feature>